<comment type="caution">
    <text evidence="4">The sequence shown here is derived from an EMBL/GenBank/DDBJ whole genome shotgun (WGS) entry which is preliminary data.</text>
</comment>
<dbReference type="GO" id="GO:0016787">
    <property type="term" value="F:hydrolase activity"/>
    <property type="evidence" value="ECO:0007669"/>
    <property type="project" value="UniProtKB-KW"/>
</dbReference>
<comment type="cofactor">
    <cofactor evidence="1">
        <name>Mg(2+)</name>
        <dbReference type="ChEBI" id="CHEBI:18420"/>
    </cofactor>
</comment>
<feature type="domain" description="Nudix hydrolase" evidence="3">
    <location>
        <begin position="33"/>
        <end position="157"/>
    </location>
</feature>
<name>A0AAW8LYP0_AGRTU</name>
<protein>
    <submittedName>
        <fullName evidence="4">ADP-ribose pyrophosphatase YjhB (NUDIX family)</fullName>
    </submittedName>
</protein>
<accession>A0AAW8LYP0</accession>
<dbReference type="PROSITE" id="PS00893">
    <property type="entry name" value="NUDIX_BOX"/>
    <property type="match status" value="1"/>
</dbReference>
<dbReference type="Gene3D" id="3.90.79.10">
    <property type="entry name" value="Nucleoside Triphosphate Pyrophosphohydrolase"/>
    <property type="match status" value="1"/>
</dbReference>
<dbReference type="GeneID" id="92926806"/>
<evidence type="ECO:0000256" key="2">
    <source>
        <dbReference type="ARBA" id="ARBA00022801"/>
    </source>
</evidence>
<reference evidence="4" key="1">
    <citation type="submission" date="2023-07" db="EMBL/GenBank/DDBJ databases">
        <title>Sorghum-associated microbial communities from plants grown in Nebraska, USA.</title>
        <authorList>
            <person name="Schachtman D."/>
        </authorList>
    </citation>
    <scope>NUCLEOTIDE SEQUENCE</scope>
    <source>
        <strain evidence="4">1457</strain>
    </source>
</reference>
<dbReference type="EMBL" id="JAVDSW010000003">
    <property type="protein sequence ID" value="MDR6704018.1"/>
    <property type="molecule type" value="Genomic_DNA"/>
</dbReference>
<gene>
    <name evidence="4" type="ORF">J2W61_003890</name>
</gene>
<organism evidence="4 5">
    <name type="scientific">Agrobacterium tumefaciens</name>
    <dbReference type="NCBI Taxonomy" id="358"/>
    <lineage>
        <taxon>Bacteria</taxon>
        <taxon>Pseudomonadati</taxon>
        <taxon>Pseudomonadota</taxon>
        <taxon>Alphaproteobacteria</taxon>
        <taxon>Hyphomicrobiales</taxon>
        <taxon>Rhizobiaceae</taxon>
        <taxon>Rhizobium/Agrobacterium group</taxon>
        <taxon>Agrobacterium</taxon>
        <taxon>Agrobacterium tumefaciens complex</taxon>
    </lineage>
</organism>
<dbReference type="InterPro" id="IPR000086">
    <property type="entry name" value="NUDIX_hydrolase_dom"/>
</dbReference>
<sequence length="186" mass="20553">MPTLLSFPEPTDIAELFVARSRLGIDINTTNFAVEGLVLNDEGQVVLIKRGPMCRDNIGLLEGIGGQCHDSERFRDALHREIAEEVGTAAIIEIERFSHMRLQHEREGASGASAKWIVVSYICRWRSGPLTVTEPAKNSGFHLVDPHAFSAADLAPSARFSLNIYRASARQVSPDDATRDLLTLRE</sequence>
<evidence type="ECO:0000313" key="4">
    <source>
        <dbReference type="EMBL" id="MDR6704018.1"/>
    </source>
</evidence>
<dbReference type="RefSeq" id="WP_060726704.1">
    <property type="nucleotide sequence ID" value="NZ_JAGIPK010000005.1"/>
</dbReference>
<dbReference type="SUPFAM" id="SSF55811">
    <property type="entry name" value="Nudix"/>
    <property type="match status" value="1"/>
</dbReference>
<dbReference type="Pfam" id="PF00293">
    <property type="entry name" value="NUDIX"/>
    <property type="match status" value="1"/>
</dbReference>
<dbReference type="InterPro" id="IPR020084">
    <property type="entry name" value="NUDIX_hydrolase_CS"/>
</dbReference>
<evidence type="ECO:0000259" key="3">
    <source>
        <dbReference type="Pfam" id="PF00293"/>
    </source>
</evidence>
<evidence type="ECO:0000313" key="5">
    <source>
        <dbReference type="Proteomes" id="UP001265315"/>
    </source>
</evidence>
<dbReference type="Proteomes" id="UP001265315">
    <property type="component" value="Unassembled WGS sequence"/>
</dbReference>
<dbReference type="AlphaFoldDB" id="A0AAW8LYP0"/>
<dbReference type="CDD" id="cd02883">
    <property type="entry name" value="NUDIX_Hydrolase"/>
    <property type="match status" value="1"/>
</dbReference>
<keyword evidence="2" id="KW-0378">Hydrolase</keyword>
<proteinExistence type="predicted"/>
<dbReference type="InterPro" id="IPR015797">
    <property type="entry name" value="NUDIX_hydrolase-like_dom_sf"/>
</dbReference>
<evidence type="ECO:0000256" key="1">
    <source>
        <dbReference type="ARBA" id="ARBA00001946"/>
    </source>
</evidence>